<sequence length="824" mass="88921">MKYTTNLTALVSGVLLACTLMASAQVNIQWDKTYGGDMWDDPVTALPTEDGGYLLAGTSLSGISGNKTSPLKGGEVDYWLIKIDASGSKIWDKSIGGDGYDFLSAAFPTGDGNYLLAGTSSSSASGDKSEDTKGVDGEDFWIIKVDANGNKIWDKTIGSYSGESMTDAILTTDGGFLLVGYSYANASGDKSEDNKDEGDFNSIGDYWLVKTDALGNVMWDKTLGGGKQDFPQRAITTPDGGYLVIGYSESNISGDKSENSKGGSDYWLIKVDAQGNKLWDKTIGGREGDYLYNVLATSDGGYLLGGASISGVSGDKSEPNKGSSDYWVVKVDASGNKLWDKTIGGNDADGLRSIVPSADGGYLLGGTSFSNASGDKSEDYRGDPEFQSSRRADYWIVRIDANGNKLWDKTIGGSGSPLVDDGGGDFLEKIIGTSDGGYLLIGSSSAGISYEKTEPNQGEVESTDFWIVKIQEQAVPPVAVIEYVLLNAKTDQEIRLFKEGDLVVLSKLPRYNLNVQVQVRGQDQIGSVKFQLNSKTYIRNEAPYALFGAPNGNFASGTFQPGEYTLIATPYSEDNAQGVAGEPLEIQFEVVYRNTVADVIKRTSAFSQLLAGLNQAGLQSKLVGPGPYTVYAPTDEAFASYLSEQGISNVRKIPINTLRDLLKYHIVPYKIREIWNGLPTNTLLYQEAVYYIQEEDTFINEGKFIGAEVVASNGAVQMIDHVLIPPAETSTLMVQQEASASPSLEMVAVADPVANEVRVRTQGMENKTLAVTIMDYQGLYPQTYAYKLTGAQQEVVLDMRSYGPGLYILHAQVDQLRQSIKVEK</sequence>
<dbReference type="SMART" id="SM00554">
    <property type="entry name" value="FAS1"/>
    <property type="match status" value="1"/>
</dbReference>
<accession>A0AA49GMT3</accession>
<evidence type="ECO:0000313" key="3">
    <source>
        <dbReference type="EMBL" id="WKN37078.1"/>
    </source>
</evidence>
<dbReference type="PANTHER" id="PTHR42754">
    <property type="entry name" value="ENDOGLUCANASE"/>
    <property type="match status" value="1"/>
</dbReference>
<dbReference type="Gene3D" id="2.30.180.10">
    <property type="entry name" value="FAS1 domain"/>
    <property type="match status" value="1"/>
</dbReference>
<dbReference type="EMBL" id="CP120682">
    <property type="protein sequence ID" value="WKN37078.1"/>
    <property type="molecule type" value="Genomic_DNA"/>
</dbReference>
<keyword evidence="1" id="KW-0732">Signal</keyword>
<dbReference type="InterPro" id="IPR011047">
    <property type="entry name" value="Quinoprotein_ADH-like_sf"/>
</dbReference>
<dbReference type="AlphaFoldDB" id="A0AA49GMT3"/>
<dbReference type="InterPro" id="IPR036378">
    <property type="entry name" value="FAS1_dom_sf"/>
</dbReference>
<dbReference type="InterPro" id="IPR000782">
    <property type="entry name" value="FAS1_domain"/>
</dbReference>
<dbReference type="PROSITE" id="PS50213">
    <property type="entry name" value="FAS1"/>
    <property type="match status" value="1"/>
</dbReference>
<dbReference type="PANTHER" id="PTHR42754:SF1">
    <property type="entry name" value="LIPOPROTEIN"/>
    <property type="match status" value="1"/>
</dbReference>
<evidence type="ECO:0000259" key="2">
    <source>
        <dbReference type="PROSITE" id="PS50213"/>
    </source>
</evidence>
<feature type="signal peptide" evidence="1">
    <location>
        <begin position="1"/>
        <end position="24"/>
    </location>
</feature>
<dbReference type="SUPFAM" id="SSF50998">
    <property type="entry name" value="Quinoprotein alcohol dehydrogenase-like"/>
    <property type="match status" value="1"/>
</dbReference>
<evidence type="ECO:0000256" key="1">
    <source>
        <dbReference type="SAM" id="SignalP"/>
    </source>
</evidence>
<reference evidence="3" key="2">
    <citation type="journal article" date="2024" name="Antonie Van Leeuwenhoek">
        <title>Roseihalotalea indica gen. nov., sp. nov., a halophilic Bacteroidetes from mesopelagic Southwest Indian Ocean with higher carbohydrate metabolic potential.</title>
        <authorList>
            <person name="Chen B."/>
            <person name="Zhang M."/>
            <person name="Lin D."/>
            <person name="Ye J."/>
            <person name="Tang K."/>
        </authorList>
    </citation>
    <scope>NUCLEOTIDE SEQUENCE</scope>
    <source>
        <strain evidence="3">TK19036</strain>
    </source>
</reference>
<feature type="chain" id="PRO_5041330910" evidence="1">
    <location>
        <begin position="25"/>
        <end position="824"/>
    </location>
</feature>
<proteinExistence type="predicted"/>
<dbReference type="PROSITE" id="PS51257">
    <property type="entry name" value="PROKAR_LIPOPROTEIN"/>
    <property type="match status" value="1"/>
</dbReference>
<name>A0AA49GMT3_9BACT</name>
<gene>
    <name evidence="3" type="ORF">K4G66_32430</name>
</gene>
<organism evidence="3">
    <name type="scientific">Roseihalotalea indica</name>
    <dbReference type="NCBI Taxonomy" id="2867963"/>
    <lineage>
        <taxon>Bacteria</taxon>
        <taxon>Pseudomonadati</taxon>
        <taxon>Bacteroidota</taxon>
        <taxon>Cytophagia</taxon>
        <taxon>Cytophagales</taxon>
        <taxon>Catalimonadaceae</taxon>
        <taxon>Roseihalotalea</taxon>
    </lineage>
</organism>
<feature type="domain" description="FAS1" evidence="2">
    <location>
        <begin position="593"/>
        <end position="723"/>
    </location>
</feature>
<dbReference type="SUPFAM" id="SSF82153">
    <property type="entry name" value="FAS1 domain"/>
    <property type="match status" value="1"/>
</dbReference>
<reference evidence="3" key="1">
    <citation type="journal article" date="2023" name="Comput. Struct. Biotechnol. J.">
        <title>Discovery of a novel marine Bacteroidetes with a rich repertoire of carbohydrate-active enzymes.</title>
        <authorList>
            <person name="Chen B."/>
            <person name="Liu G."/>
            <person name="Chen Q."/>
            <person name="Wang H."/>
            <person name="Liu L."/>
            <person name="Tang K."/>
        </authorList>
    </citation>
    <scope>NUCLEOTIDE SEQUENCE</scope>
    <source>
        <strain evidence="3">TK19036</strain>
    </source>
</reference>
<protein>
    <submittedName>
        <fullName evidence="3">Fasciclin domain-containing protein</fullName>
    </submittedName>
</protein>
<dbReference type="Pfam" id="PF02469">
    <property type="entry name" value="Fasciclin"/>
    <property type="match status" value="1"/>
</dbReference>